<feature type="binding site" evidence="5">
    <location>
        <position position="6"/>
    </location>
    <ligand>
        <name>Mg(2+)</name>
        <dbReference type="ChEBI" id="CHEBI:18420"/>
    </ligand>
</feature>
<organism evidence="7 8">
    <name type="scientific">Verticiella sediminum</name>
    <dbReference type="NCBI Taxonomy" id="1247510"/>
    <lineage>
        <taxon>Bacteria</taxon>
        <taxon>Pseudomonadati</taxon>
        <taxon>Pseudomonadota</taxon>
        <taxon>Betaproteobacteria</taxon>
        <taxon>Burkholderiales</taxon>
        <taxon>Alcaligenaceae</taxon>
        <taxon>Verticiella</taxon>
    </lineage>
</organism>
<dbReference type="OrthoDB" id="8687082at2"/>
<dbReference type="InterPro" id="IPR029060">
    <property type="entry name" value="PIN-like_dom_sf"/>
</dbReference>
<comment type="similarity">
    <text evidence="5">Belongs to the PINc/VapC protein family.</text>
</comment>
<evidence type="ECO:0000256" key="5">
    <source>
        <dbReference type="HAMAP-Rule" id="MF_00265"/>
    </source>
</evidence>
<evidence type="ECO:0000259" key="6">
    <source>
        <dbReference type="Pfam" id="PF01850"/>
    </source>
</evidence>
<evidence type="ECO:0000256" key="4">
    <source>
        <dbReference type="ARBA" id="ARBA00022801"/>
    </source>
</evidence>
<dbReference type="InterPro" id="IPR022907">
    <property type="entry name" value="VapC_family"/>
</dbReference>
<evidence type="ECO:0000256" key="3">
    <source>
        <dbReference type="ARBA" id="ARBA00022723"/>
    </source>
</evidence>
<keyword evidence="5" id="KW-0800">Toxin</keyword>
<keyword evidence="2 5" id="KW-0540">Nuclease</keyword>
<dbReference type="Proteomes" id="UP000318405">
    <property type="component" value="Unassembled WGS sequence"/>
</dbReference>
<dbReference type="GO" id="GO:0004540">
    <property type="term" value="F:RNA nuclease activity"/>
    <property type="evidence" value="ECO:0007669"/>
    <property type="project" value="InterPro"/>
</dbReference>
<keyword evidence="8" id="KW-1185">Reference proteome</keyword>
<proteinExistence type="inferred from homology"/>
<dbReference type="GO" id="GO:0016787">
    <property type="term" value="F:hydrolase activity"/>
    <property type="evidence" value="ECO:0007669"/>
    <property type="project" value="UniProtKB-KW"/>
</dbReference>
<sequence length="151" mass="16135">MRVALDTNVLAYAEGINDAQKRALALDLLRRIAPDRVMLPVQVLGELFNVLVRKGGRSRAEARSALLSWGDTFPVFGTSPEVLLAATDLATDHHLSVWDAIVLAATSHAGCRLLLSEDLQEGFTWGGVTVANPFAVSRHALLEAVLAPPAG</sequence>
<evidence type="ECO:0000313" key="7">
    <source>
        <dbReference type="EMBL" id="TSH98643.1"/>
    </source>
</evidence>
<accession>A0A556B0G2</accession>
<dbReference type="Pfam" id="PF01850">
    <property type="entry name" value="PIN"/>
    <property type="match status" value="1"/>
</dbReference>
<keyword evidence="3 5" id="KW-0479">Metal-binding</keyword>
<reference evidence="7 8" key="1">
    <citation type="submission" date="2019-07" db="EMBL/GenBank/DDBJ databases">
        <title>Qingshengfaniella alkalisoli gen. nov., sp. nov., isolated from saline soil.</title>
        <authorList>
            <person name="Xu L."/>
            <person name="Huang X.-X."/>
            <person name="Sun J.-Q."/>
        </authorList>
    </citation>
    <scope>NUCLEOTIDE SEQUENCE [LARGE SCALE GENOMIC DNA]</scope>
    <source>
        <strain evidence="7 8">DSM 27279</strain>
    </source>
</reference>
<dbReference type="EMBL" id="VLTJ01000004">
    <property type="protein sequence ID" value="TSH98643.1"/>
    <property type="molecule type" value="Genomic_DNA"/>
</dbReference>
<evidence type="ECO:0000256" key="1">
    <source>
        <dbReference type="ARBA" id="ARBA00022649"/>
    </source>
</evidence>
<dbReference type="InterPro" id="IPR002716">
    <property type="entry name" value="PIN_dom"/>
</dbReference>
<keyword evidence="1 5" id="KW-1277">Toxin-antitoxin system</keyword>
<feature type="binding site" evidence="5">
    <location>
        <position position="99"/>
    </location>
    <ligand>
        <name>Mg(2+)</name>
        <dbReference type="ChEBI" id="CHEBI:18420"/>
    </ligand>
</feature>
<dbReference type="GO" id="GO:0000287">
    <property type="term" value="F:magnesium ion binding"/>
    <property type="evidence" value="ECO:0007669"/>
    <property type="project" value="UniProtKB-UniRule"/>
</dbReference>
<dbReference type="CDD" id="cd18692">
    <property type="entry name" value="PIN_VapC-like"/>
    <property type="match status" value="1"/>
</dbReference>
<dbReference type="HAMAP" id="MF_00265">
    <property type="entry name" value="VapC_Nob1"/>
    <property type="match status" value="1"/>
</dbReference>
<evidence type="ECO:0000313" key="8">
    <source>
        <dbReference type="Proteomes" id="UP000318405"/>
    </source>
</evidence>
<dbReference type="SUPFAM" id="SSF88723">
    <property type="entry name" value="PIN domain-like"/>
    <property type="match status" value="1"/>
</dbReference>
<keyword evidence="4 5" id="KW-0378">Hydrolase</keyword>
<dbReference type="AlphaFoldDB" id="A0A556B0G2"/>
<comment type="cofactor">
    <cofactor evidence="5">
        <name>Mg(2+)</name>
        <dbReference type="ChEBI" id="CHEBI:18420"/>
    </cofactor>
</comment>
<feature type="domain" description="PIN" evidence="6">
    <location>
        <begin position="4"/>
        <end position="118"/>
    </location>
</feature>
<dbReference type="RefSeq" id="WP_143946550.1">
    <property type="nucleotide sequence ID" value="NZ_BAABMB010000001.1"/>
</dbReference>
<comment type="function">
    <text evidence="5">Toxic component of a toxin-antitoxin (TA) system. An RNase.</text>
</comment>
<dbReference type="Gene3D" id="3.40.50.1010">
    <property type="entry name" value="5'-nuclease"/>
    <property type="match status" value="1"/>
</dbReference>
<name>A0A556B0G2_9BURK</name>
<keyword evidence="5" id="KW-0460">Magnesium</keyword>
<dbReference type="GO" id="GO:0090729">
    <property type="term" value="F:toxin activity"/>
    <property type="evidence" value="ECO:0007669"/>
    <property type="project" value="UniProtKB-KW"/>
</dbReference>
<comment type="caution">
    <text evidence="7">The sequence shown here is derived from an EMBL/GenBank/DDBJ whole genome shotgun (WGS) entry which is preliminary data.</text>
</comment>
<gene>
    <name evidence="5" type="primary">vapC</name>
    <name evidence="7" type="ORF">FOZ76_02520</name>
</gene>
<protein>
    <recommendedName>
        <fullName evidence="5">Ribonuclease VapC</fullName>
        <shortName evidence="5">RNase VapC</shortName>
        <ecNumber evidence="5">3.1.-.-</ecNumber>
    </recommendedName>
    <alternativeName>
        <fullName evidence="5">Toxin VapC</fullName>
    </alternativeName>
</protein>
<evidence type="ECO:0000256" key="2">
    <source>
        <dbReference type="ARBA" id="ARBA00022722"/>
    </source>
</evidence>
<dbReference type="EC" id="3.1.-.-" evidence="5"/>